<protein>
    <recommendedName>
        <fullName evidence="6">NAD(P)-binding protein</fullName>
    </recommendedName>
</protein>
<comment type="similarity">
    <text evidence="1">Belongs to the short-chain dehydrogenases/reductases (SDR) family.</text>
</comment>
<dbReference type="Proteomes" id="UP001153365">
    <property type="component" value="Unassembled WGS sequence"/>
</dbReference>
<evidence type="ECO:0000256" key="3">
    <source>
        <dbReference type="ARBA" id="ARBA00023002"/>
    </source>
</evidence>
<keyword evidence="2" id="KW-0521">NADP</keyword>
<evidence type="ECO:0000256" key="1">
    <source>
        <dbReference type="ARBA" id="ARBA00006484"/>
    </source>
</evidence>
<dbReference type="InterPro" id="IPR036291">
    <property type="entry name" value="NAD(P)-bd_dom_sf"/>
</dbReference>
<evidence type="ECO:0000313" key="4">
    <source>
        <dbReference type="EMBL" id="CAH7672686.1"/>
    </source>
</evidence>
<dbReference type="AlphaFoldDB" id="A0AAV0AVR3"/>
<dbReference type="PANTHER" id="PTHR24320">
    <property type="entry name" value="RETINOL DEHYDROGENASE"/>
    <property type="match status" value="1"/>
</dbReference>
<dbReference type="Pfam" id="PF00106">
    <property type="entry name" value="adh_short"/>
    <property type="match status" value="1"/>
</dbReference>
<accession>A0AAV0AVR3</accession>
<dbReference type="SUPFAM" id="SSF51735">
    <property type="entry name" value="NAD(P)-binding Rossmann-fold domains"/>
    <property type="match status" value="1"/>
</dbReference>
<dbReference type="Gene3D" id="3.40.50.720">
    <property type="entry name" value="NAD(P)-binding Rossmann-like Domain"/>
    <property type="match status" value="1"/>
</dbReference>
<dbReference type="PANTHER" id="PTHR24320:SF282">
    <property type="entry name" value="WW DOMAIN-CONTAINING OXIDOREDUCTASE"/>
    <property type="match status" value="1"/>
</dbReference>
<evidence type="ECO:0008006" key="6">
    <source>
        <dbReference type="Google" id="ProtNLM"/>
    </source>
</evidence>
<reference evidence="4" key="1">
    <citation type="submission" date="2022-06" db="EMBL/GenBank/DDBJ databases">
        <authorList>
            <consortium name="SYNGENTA / RWTH Aachen University"/>
        </authorList>
    </citation>
    <scope>NUCLEOTIDE SEQUENCE</scope>
</reference>
<sequence>MIGFCSSRWDASQIPDLTDRVAIVTGGNTGIGYITCLELARHGAKVYMACRVQSRAEAAIEKIKQEVPDAKIEFLFFDLTILSSAKKAAQEFSSKESRLDILVNNAGIMATPYELSPDGIELQACNGTGHFALTAQLLPILKKTDSTVSDSHVRIINLSSLAHYYLRDPDFSSLEGMNKQHKSTWDRYGNSKLSNILHINELQKALQDTNIHCIAVHPGVVGTDLFRGFFKSYPFLKPLAVSQSLFSKRNVINFFMTPPAKGALTQLYAATSPEVETKKLKAAYLVPVCEVGKKSALAEDVDGIMGQKFWKLCEKLIEEDEQRPT</sequence>
<dbReference type="PRINTS" id="PR00081">
    <property type="entry name" value="GDHRDH"/>
</dbReference>
<proteinExistence type="inferred from homology"/>
<dbReference type="InterPro" id="IPR002347">
    <property type="entry name" value="SDR_fam"/>
</dbReference>
<keyword evidence="3" id="KW-0560">Oxidoreductase</keyword>
<comment type="caution">
    <text evidence="4">The sequence shown here is derived from an EMBL/GenBank/DDBJ whole genome shotgun (WGS) entry which is preliminary data.</text>
</comment>
<gene>
    <name evidence="4" type="ORF">PPACK8108_LOCUS7508</name>
</gene>
<evidence type="ECO:0000313" key="5">
    <source>
        <dbReference type="Proteomes" id="UP001153365"/>
    </source>
</evidence>
<name>A0AAV0AVR3_PHAPC</name>
<dbReference type="GO" id="GO:0016491">
    <property type="term" value="F:oxidoreductase activity"/>
    <property type="evidence" value="ECO:0007669"/>
    <property type="project" value="UniProtKB-KW"/>
</dbReference>
<keyword evidence="5" id="KW-1185">Reference proteome</keyword>
<evidence type="ECO:0000256" key="2">
    <source>
        <dbReference type="ARBA" id="ARBA00022857"/>
    </source>
</evidence>
<dbReference type="EMBL" id="CALTRL010001480">
    <property type="protein sequence ID" value="CAH7672686.1"/>
    <property type="molecule type" value="Genomic_DNA"/>
</dbReference>
<organism evidence="4 5">
    <name type="scientific">Phakopsora pachyrhizi</name>
    <name type="common">Asian soybean rust disease fungus</name>
    <dbReference type="NCBI Taxonomy" id="170000"/>
    <lineage>
        <taxon>Eukaryota</taxon>
        <taxon>Fungi</taxon>
        <taxon>Dikarya</taxon>
        <taxon>Basidiomycota</taxon>
        <taxon>Pucciniomycotina</taxon>
        <taxon>Pucciniomycetes</taxon>
        <taxon>Pucciniales</taxon>
        <taxon>Phakopsoraceae</taxon>
        <taxon>Phakopsora</taxon>
    </lineage>
</organism>